<evidence type="ECO:0000256" key="5">
    <source>
        <dbReference type="ARBA" id="ARBA00023038"/>
    </source>
</evidence>
<dbReference type="PROSITE" id="PS51216">
    <property type="entry name" value="NEBULIN"/>
    <property type="match status" value="5"/>
</dbReference>
<reference evidence="7" key="1">
    <citation type="journal article" date="2012" name="Nature">
        <title>The oyster genome reveals stress adaptation and complexity of shell formation.</title>
        <authorList>
            <person name="Zhang G."/>
            <person name="Fang X."/>
            <person name="Guo X."/>
            <person name="Li L."/>
            <person name="Luo R."/>
            <person name="Xu F."/>
            <person name="Yang P."/>
            <person name="Zhang L."/>
            <person name="Wang X."/>
            <person name="Qi H."/>
            <person name="Xiong Z."/>
            <person name="Que H."/>
            <person name="Xie Y."/>
            <person name="Holland P.W."/>
            <person name="Paps J."/>
            <person name="Zhu Y."/>
            <person name="Wu F."/>
            <person name="Chen Y."/>
            <person name="Wang J."/>
            <person name="Peng C."/>
            <person name="Meng J."/>
            <person name="Yang L."/>
            <person name="Liu J."/>
            <person name="Wen B."/>
            <person name="Zhang N."/>
            <person name="Huang Z."/>
            <person name="Zhu Q."/>
            <person name="Feng Y."/>
            <person name="Mount A."/>
            <person name="Hedgecock D."/>
            <person name="Xu Z."/>
            <person name="Liu Y."/>
            <person name="Domazet-Loso T."/>
            <person name="Du Y."/>
            <person name="Sun X."/>
            <person name="Zhang S."/>
            <person name="Liu B."/>
            <person name="Cheng P."/>
            <person name="Jiang X."/>
            <person name="Li J."/>
            <person name="Fan D."/>
            <person name="Wang W."/>
            <person name="Fu W."/>
            <person name="Wang T."/>
            <person name="Wang B."/>
            <person name="Zhang J."/>
            <person name="Peng Z."/>
            <person name="Li Y."/>
            <person name="Li N."/>
            <person name="Wang J."/>
            <person name="Chen M."/>
            <person name="He Y."/>
            <person name="Tan F."/>
            <person name="Song X."/>
            <person name="Zheng Q."/>
            <person name="Huang R."/>
            <person name="Yang H."/>
            <person name="Du X."/>
            <person name="Chen L."/>
            <person name="Yang M."/>
            <person name="Gaffney P.M."/>
            <person name="Wang S."/>
            <person name="Luo L."/>
            <person name="She Z."/>
            <person name="Ming Y."/>
            <person name="Huang W."/>
            <person name="Zhang S."/>
            <person name="Huang B."/>
            <person name="Zhang Y."/>
            <person name="Qu T."/>
            <person name="Ni P."/>
            <person name="Miao G."/>
            <person name="Wang J."/>
            <person name="Wang Q."/>
            <person name="Steinberg C.E."/>
            <person name="Wang H."/>
            <person name="Li N."/>
            <person name="Qian L."/>
            <person name="Zhang G."/>
            <person name="Li Y."/>
            <person name="Yang H."/>
            <person name="Liu X."/>
            <person name="Wang J."/>
            <person name="Yin Y."/>
            <person name="Wang J."/>
        </authorList>
    </citation>
    <scope>NUCLEOTIDE SEQUENCE [LARGE SCALE GENOMIC DNA]</scope>
    <source>
        <strain evidence="7">05x7-T-G4-1.051#20</strain>
    </source>
</reference>
<name>K1QNP7_MAGGI</name>
<dbReference type="PANTHER" id="PTHR46218">
    <property type="entry name" value="LASP"/>
    <property type="match status" value="1"/>
</dbReference>
<dbReference type="EMBL" id="JH816167">
    <property type="protein sequence ID" value="EKC32689.1"/>
    <property type="molecule type" value="Genomic_DNA"/>
</dbReference>
<organism evidence="7">
    <name type="scientific">Magallana gigas</name>
    <name type="common">Pacific oyster</name>
    <name type="synonym">Crassostrea gigas</name>
    <dbReference type="NCBI Taxonomy" id="29159"/>
    <lineage>
        <taxon>Eukaryota</taxon>
        <taxon>Metazoa</taxon>
        <taxon>Spiralia</taxon>
        <taxon>Lophotrochozoa</taxon>
        <taxon>Mollusca</taxon>
        <taxon>Bivalvia</taxon>
        <taxon>Autobranchia</taxon>
        <taxon>Pteriomorphia</taxon>
        <taxon>Ostreida</taxon>
        <taxon>Ostreoidea</taxon>
        <taxon>Ostreidae</taxon>
        <taxon>Magallana</taxon>
    </lineage>
</organism>
<keyword evidence="2" id="KW-0479">Metal-binding</keyword>
<dbReference type="Gene3D" id="2.30.30.40">
    <property type="entry name" value="SH3 Domains"/>
    <property type="match status" value="1"/>
</dbReference>
<dbReference type="Gene3D" id="2.10.110.10">
    <property type="entry name" value="Cysteine Rich Protein"/>
    <property type="match status" value="1"/>
</dbReference>
<dbReference type="InParanoid" id="K1QNP7"/>
<dbReference type="SMART" id="SM00132">
    <property type="entry name" value="LIM"/>
    <property type="match status" value="1"/>
</dbReference>
<dbReference type="SMART" id="SM00227">
    <property type="entry name" value="NEBU"/>
    <property type="match status" value="5"/>
</dbReference>
<dbReference type="InterPro" id="IPR000900">
    <property type="entry name" value="Nebulin_repeat"/>
</dbReference>
<dbReference type="InterPro" id="IPR051759">
    <property type="entry name" value="LIM-SH3_domain_protein"/>
</dbReference>
<keyword evidence="3" id="KW-0677">Repeat</keyword>
<feature type="compositionally biased region" description="Pro residues" evidence="6">
    <location>
        <begin position="342"/>
        <end position="371"/>
    </location>
</feature>
<protein>
    <submittedName>
        <fullName evidence="7">LIM and SH3 domain protein Lasp</fullName>
    </submittedName>
</protein>
<dbReference type="SUPFAM" id="SSF57716">
    <property type="entry name" value="Glucocorticoid receptor-like (DNA-binding domain)"/>
    <property type="match status" value="1"/>
</dbReference>
<dbReference type="PANTHER" id="PTHR46218:SF4">
    <property type="entry name" value="LIM AND SH3 DOMAIN PROTEIN LASP"/>
    <property type="match status" value="1"/>
</dbReference>
<dbReference type="PROSITE" id="PS00478">
    <property type="entry name" value="LIM_DOMAIN_1"/>
    <property type="match status" value="1"/>
</dbReference>
<dbReference type="PROSITE" id="PS50002">
    <property type="entry name" value="SH3"/>
    <property type="match status" value="1"/>
</dbReference>
<dbReference type="SMART" id="SM00326">
    <property type="entry name" value="SH3"/>
    <property type="match status" value="1"/>
</dbReference>
<feature type="compositionally biased region" description="Polar residues" evidence="6">
    <location>
        <begin position="264"/>
        <end position="279"/>
    </location>
</feature>
<keyword evidence="4" id="KW-0862">Zinc</keyword>
<dbReference type="HOGENOM" id="CLU_026811_0_0_1"/>
<proteinExistence type="predicted"/>
<dbReference type="FunFam" id="2.10.110.10:FF:000087">
    <property type="entry name" value="LIM zinc-binding domain-containing Nebulette"/>
    <property type="match status" value="1"/>
</dbReference>
<evidence type="ECO:0000256" key="3">
    <source>
        <dbReference type="ARBA" id="ARBA00022737"/>
    </source>
</evidence>
<sequence>MSKKCAKCEKTVYPTEELKCLDKFWHKACFKCEVCNMTLNMKNYKGYNKIPYCNVHYPTTSFTAVADTPENQRIKQNTKVQSNVQYHSDFERQKGSYTQVADTPDMLRHQQNTKNISLIEYHRNFEESKSSFTCVTDTPVMKTQLTNTKNVSLIQYQKDFTDSRGICYQVPDTVEMKTHRRNMENISLIKYHADFEKMKGKKLTVVDDPEMMRIKQNTAIQSNVEYHKVRDQLSEMEQKRPDREAREVPSRTQPGRITDYDPTPANTGGTPYSMRNSQARVVYDSSIGKEGPDVFEEVEEVPTRKPGSISDYDPLNNEFGSIGRYSGGDPEPPRGYQAPPQSYQPPPQSYQPPPQSYQPPPQSYQPPPPQPASEGMVCKALYDYTSADADEVSFQEDDLIIQCQPIDEGWMEGTVKRTGERGMLPSNYVDRVN</sequence>
<dbReference type="PROSITE" id="PS50023">
    <property type="entry name" value="LIM_DOMAIN_2"/>
    <property type="match status" value="1"/>
</dbReference>
<keyword evidence="1" id="KW-0728">SH3 domain</keyword>
<dbReference type="Pfam" id="PF00412">
    <property type="entry name" value="LIM"/>
    <property type="match status" value="1"/>
</dbReference>
<gene>
    <name evidence="7" type="ORF">CGI_10024066</name>
</gene>
<dbReference type="FunCoup" id="K1QNP7">
    <property type="interactions" value="21"/>
</dbReference>
<feature type="compositionally biased region" description="Basic and acidic residues" evidence="6">
    <location>
        <begin position="233"/>
        <end position="249"/>
    </location>
</feature>
<dbReference type="GO" id="GO:0046872">
    <property type="term" value="F:metal ion binding"/>
    <property type="evidence" value="ECO:0007669"/>
    <property type="project" value="UniProtKB-KW"/>
</dbReference>
<dbReference type="InterPro" id="IPR001781">
    <property type="entry name" value="Znf_LIM"/>
</dbReference>
<evidence type="ECO:0000256" key="1">
    <source>
        <dbReference type="ARBA" id="ARBA00022443"/>
    </source>
</evidence>
<dbReference type="Pfam" id="PF14604">
    <property type="entry name" value="SH3_9"/>
    <property type="match status" value="1"/>
</dbReference>
<dbReference type="GO" id="GO:0051015">
    <property type="term" value="F:actin filament binding"/>
    <property type="evidence" value="ECO:0007669"/>
    <property type="project" value="TreeGrafter"/>
</dbReference>
<evidence type="ECO:0000256" key="2">
    <source>
        <dbReference type="ARBA" id="ARBA00022723"/>
    </source>
</evidence>
<dbReference type="CDD" id="cd11789">
    <property type="entry name" value="SH3_Nebulin_family_C"/>
    <property type="match status" value="1"/>
</dbReference>
<dbReference type="SUPFAM" id="SSF50044">
    <property type="entry name" value="SH3-domain"/>
    <property type="match status" value="1"/>
</dbReference>
<feature type="region of interest" description="Disordered" evidence="6">
    <location>
        <begin position="233"/>
        <end position="376"/>
    </location>
</feature>
<keyword evidence="5" id="KW-0440">LIM domain</keyword>
<dbReference type="Pfam" id="PF00880">
    <property type="entry name" value="Nebulin"/>
    <property type="match status" value="4"/>
</dbReference>
<dbReference type="CDD" id="cd09447">
    <property type="entry name" value="LIM_LASP"/>
    <property type="match status" value="1"/>
</dbReference>
<dbReference type="GO" id="GO:0005925">
    <property type="term" value="C:focal adhesion"/>
    <property type="evidence" value="ECO:0007669"/>
    <property type="project" value="TreeGrafter"/>
</dbReference>
<dbReference type="PRINTS" id="PR00452">
    <property type="entry name" value="SH3DOMAIN"/>
</dbReference>
<evidence type="ECO:0000313" key="7">
    <source>
        <dbReference type="EMBL" id="EKC32689.1"/>
    </source>
</evidence>
<dbReference type="InterPro" id="IPR001452">
    <property type="entry name" value="SH3_domain"/>
</dbReference>
<dbReference type="GO" id="GO:0005737">
    <property type="term" value="C:cytoplasm"/>
    <property type="evidence" value="ECO:0007669"/>
    <property type="project" value="UniProtKB-ARBA"/>
</dbReference>
<evidence type="ECO:0000256" key="4">
    <source>
        <dbReference type="ARBA" id="ARBA00022833"/>
    </source>
</evidence>
<accession>K1QNP7</accession>
<evidence type="ECO:0000256" key="6">
    <source>
        <dbReference type="SAM" id="MobiDB-lite"/>
    </source>
</evidence>
<dbReference type="InterPro" id="IPR036028">
    <property type="entry name" value="SH3-like_dom_sf"/>
</dbReference>
<dbReference type="AlphaFoldDB" id="K1QNP7"/>